<organism evidence="1 2">
    <name type="scientific">Paenibacillus zeirhizosphaerae</name>
    <dbReference type="NCBI Taxonomy" id="2987519"/>
    <lineage>
        <taxon>Bacteria</taxon>
        <taxon>Bacillati</taxon>
        <taxon>Bacillota</taxon>
        <taxon>Bacilli</taxon>
        <taxon>Bacillales</taxon>
        <taxon>Paenibacillaceae</taxon>
        <taxon>Paenibacillus</taxon>
    </lineage>
</organism>
<dbReference type="RefSeq" id="WP_305755920.1">
    <property type="nucleotide sequence ID" value="NZ_JAPCKK010000019.1"/>
</dbReference>
<proteinExistence type="predicted"/>
<evidence type="ECO:0000313" key="2">
    <source>
        <dbReference type="Proteomes" id="UP001241848"/>
    </source>
</evidence>
<evidence type="ECO:0000313" key="1">
    <source>
        <dbReference type="EMBL" id="MDP4098295.1"/>
    </source>
</evidence>
<dbReference type="Proteomes" id="UP001241848">
    <property type="component" value="Unassembled WGS sequence"/>
</dbReference>
<sequence>MCIGICKCSIESRWVTDRLAKQNPKVQAGTTSAALAVRIRATHEEQLQLSRQLGDLVEATRTTPACNPPRSL</sequence>
<accession>A0ABT9FUB8</accession>
<reference evidence="1 2" key="1">
    <citation type="submission" date="2022-10" db="EMBL/GenBank/DDBJ databases">
        <title>Paenibacillus description and whole genome data of maize root bacterial community.</title>
        <authorList>
            <person name="Marton D."/>
            <person name="Farkas M."/>
            <person name="Cserhati M."/>
        </authorList>
    </citation>
    <scope>NUCLEOTIDE SEQUENCE [LARGE SCALE GENOMIC DNA]</scope>
    <source>
        <strain evidence="1 2">P96</strain>
    </source>
</reference>
<keyword evidence="2" id="KW-1185">Reference proteome</keyword>
<comment type="caution">
    <text evidence="1">The sequence shown here is derived from an EMBL/GenBank/DDBJ whole genome shotgun (WGS) entry which is preliminary data.</text>
</comment>
<name>A0ABT9FUB8_9BACL</name>
<dbReference type="EMBL" id="JAPCKK010000019">
    <property type="protein sequence ID" value="MDP4098295.1"/>
    <property type="molecule type" value="Genomic_DNA"/>
</dbReference>
<protein>
    <submittedName>
        <fullName evidence="1">Uncharacterized protein</fullName>
    </submittedName>
</protein>
<gene>
    <name evidence="1" type="ORF">OIN60_16180</name>
</gene>